<sequence length="375" mass="41705">MRWDVLETHLDEAAFLFTQWDRALESSTRGLHGLEKVEQRLQAHLDALAATGPRGAARLLRPALGRDEPEYVRAACVALLRAGAQAHVDAVLKTFSEGEPASRMEAWRALQLEWRDDAQKQLPRTREADRLEANGMTASEVSLPRGLMRGERLAWRTCQQQADGRDAVGRLARLMLAVGGDDKDLARLTELLQVPELRADVLWALGFSGRPAAAEACVPWMREASLAGLAAEAFCSIVGLKLEGALVGQRVDRDEALVPLEEDLARDLRPKEEDALVLPNPDAVEAWWAKARKDFEPAGRYLAGQSFGPLDLCEALMTLPMRRRPPLALELSIRSQGRCAVEVRAWAHVQREQLRAIQRLDTRLLVQPFAASMRL</sequence>
<dbReference type="Proteomes" id="UP000662747">
    <property type="component" value="Chromosome"/>
</dbReference>
<keyword evidence="2" id="KW-1185">Reference proteome</keyword>
<accession>A0ABX7NXC7</accession>
<dbReference type="EMBL" id="CP071090">
    <property type="protein sequence ID" value="QSQ20738.1"/>
    <property type="molecule type" value="Genomic_DNA"/>
</dbReference>
<evidence type="ECO:0000313" key="1">
    <source>
        <dbReference type="EMBL" id="QSQ20738.1"/>
    </source>
</evidence>
<evidence type="ECO:0008006" key="3">
    <source>
        <dbReference type="Google" id="ProtNLM"/>
    </source>
</evidence>
<dbReference type="RefSeq" id="WP_206722318.1">
    <property type="nucleotide sequence ID" value="NZ_CP071090.1"/>
</dbReference>
<gene>
    <name evidence="1" type="ORF">JY651_36735</name>
</gene>
<protein>
    <recommendedName>
        <fullName evidence="3">TIGR02270 family protein</fullName>
    </recommendedName>
</protein>
<proteinExistence type="predicted"/>
<name>A0ABX7NXC7_9BACT</name>
<organism evidence="1 2">
    <name type="scientific">Pyxidicoccus parkwayensis</name>
    <dbReference type="NCBI Taxonomy" id="2813578"/>
    <lineage>
        <taxon>Bacteria</taxon>
        <taxon>Pseudomonadati</taxon>
        <taxon>Myxococcota</taxon>
        <taxon>Myxococcia</taxon>
        <taxon>Myxococcales</taxon>
        <taxon>Cystobacterineae</taxon>
        <taxon>Myxococcaceae</taxon>
        <taxon>Pyxidicoccus</taxon>
    </lineage>
</organism>
<evidence type="ECO:0000313" key="2">
    <source>
        <dbReference type="Proteomes" id="UP000662747"/>
    </source>
</evidence>
<reference evidence="1 2" key="1">
    <citation type="submission" date="2021-02" db="EMBL/GenBank/DDBJ databases">
        <title>De Novo genome assembly of isolated myxobacteria.</title>
        <authorList>
            <person name="Stevens D.C."/>
        </authorList>
    </citation>
    <scope>NUCLEOTIDE SEQUENCE [LARGE SCALE GENOMIC DNA]</scope>
    <source>
        <strain evidence="2">SCPEA02</strain>
    </source>
</reference>